<reference evidence="1" key="1">
    <citation type="submission" date="2023-03" db="EMBL/GenBank/DDBJ databases">
        <title>Massive genome expansion in bonnet fungi (Mycena s.s.) driven by repeated elements and novel gene families across ecological guilds.</title>
        <authorList>
            <consortium name="Lawrence Berkeley National Laboratory"/>
            <person name="Harder C.B."/>
            <person name="Miyauchi S."/>
            <person name="Viragh M."/>
            <person name="Kuo A."/>
            <person name="Thoen E."/>
            <person name="Andreopoulos B."/>
            <person name="Lu D."/>
            <person name="Skrede I."/>
            <person name="Drula E."/>
            <person name="Henrissat B."/>
            <person name="Morin E."/>
            <person name="Kohler A."/>
            <person name="Barry K."/>
            <person name="LaButti K."/>
            <person name="Morin E."/>
            <person name="Salamov A."/>
            <person name="Lipzen A."/>
            <person name="Mereny Z."/>
            <person name="Hegedus B."/>
            <person name="Baldrian P."/>
            <person name="Stursova M."/>
            <person name="Weitz H."/>
            <person name="Taylor A."/>
            <person name="Grigoriev I.V."/>
            <person name="Nagy L.G."/>
            <person name="Martin F."/>
            <person name="Kauserud H."/>
        </authorList>
    </citation>
    <scope>NUCLEOTIDE SEQUENCE</scope>
    <source>
        <strain evidence="1">CBHHK067</strain>
    </source>
</reference>
<protein>
    <recommendedName>
        <fullName evidence="3">F-box domain-containing protein</fullName>
    </recommendedName>
</protein>
<gene>
    <name evidence="1" type="ORF">B0H17DRAFT_1340081</name>
</gene>
<dbReference type="AlphaFoldDB" id="A0AAD7BTE2"/>
<evidence type="ECO:0000313" key="2">
    <source>
        <dbReference type="Proteomes" id="UP001221757"/>
    </source>
</evidence>
<comment type="caution">
    <text evidence="1">The sequence shown here is derived from an EMBL/GenBank/DDBJ whole genome shotgun (WGS) entry which is preliminary data.</text>
</comment>
<accession>A0AAD7BTE2</accession>
<dbReference type="Proteomes" id="UP001221757">
    <property type="component" value="Unassembled WGS sequence"/>
</dbReference>
<evidence type="ECO:0000313" key="1">
    <source>
        <dbReference type="EMBL" id="KAJ7629294.1"/>
    </source>
</evidence>
<sequence>MNDEVSHIPLPGTRLLPELEREIFEIAALSRPTGIPKLMLVAWCFKEWVEPLLYRVIFVRPEITKPRIFFEKAVRTLVLDDLFGALDAASIISIVSACNGVTDLVANISITPLLPIISGMTSLRTLGIAIQNLFGQGFLAVDFSHSLFANITHLDVLDRTVAAIPEGLHLIPNLTHLSFRCTDFFEVAPQVLEMCAKLQHLVFLVRYESERRHEACVALAEDPRFVVLSCVSFIEDLPLGVRTGWDHWARAEGFAASKRARTVDRLAYIGDLPVS</sequence>
<dbReference type="EMBL" id="JARKIE010000549">
    <property type="protein sequence ID" value="KAJ7629294.1"/>
    <property type="molecule type" value="Genomic_DNA"/>
</dbReference>
<proteinExistence type="predicted"/>
<organism evidence="1 2">
    <name type="scientific">Mycena rosella</name>
    <name type="common">Pink bonnet</name>
    <name type="synonym">Agaricus rosellus</name>
    <dbReference type="NCBI Taxonomy" id="1033263"/>
    <lineage>
        <taxon>Eukaryota</taxon>
        <taxon>Fungi</taxon>
        <taxon>Dikarya</taxon>
        <taxon>Basidiomycota</taxon>
        <taxon>Agaricomycotina</taxon>
        <taxon>Agaricomycetes</taxon>
        <taxon>Agaricomycetidae</taxon>
        <taxon>Agaricales</taxon>
        <taxon>Marasmiineae</taxon>
        <taxon>Mycenaceae</taxon>
        <taxon>Mycena</taxon>
    </lineage>
</organism>
<dbReference type="Gene3D" id="3.80.10.10">
    <property type="entry name" value="Ribonuclease Inhibitor"/>
    <property type="match status" value="1"/>
</dbReference>
<dbReference type="SUPFAM" id="SSF52047">
    <property type="entry name" value="RNI-like"/>
    <property type="match status" value="1"/>
</dbReference>
<dbReference type="InterPro" id="IPR032675">
    <property type="entry name" value="LRR_dom_sf"/>
</dbReference>
<name>A0AAD7BTE2_MYCRO</name>
<evidence type="ECO:0008006" key="3">
    <source>
        <dbReference type="Google" id="ProtNLM"/>
    </source>
</evidence>
<keyword evidence="2" id="KW-1185">Reference proteome</keyword>